<dbReference type="Pfam" id="PF00697">
    <property type="entry name" value="PRAI"/>
    <property type="match status" value="1"/>
</dbReference>
<dbReference type="EC" id="5.3.1.24" evidence="17"/>
<dbReference type="GO" id="GO:0004640">
    <property type="term" value="F:phosphoribosylanthranilate isomerase activity"/>
    <property type="evidence" value="ECO:0007669"/>
    <property type="project" value="UniProtKB-UniRule"/>
</dbReference>
<protein>
    <recommendedName>
        <fullName evidence="16 17">Multifunctional fusion protein</fullName>
    </recommendedName>
    <domain>
        <recommendedName>
            <fullName evidence="16">Indole-3-glycerol phosphate synthase</fullName>
            <shortName evidence="16">IGPS</shortName>
            <ecNumber evidence="16">4.1.1.48</ecNumber>
        </recommendedName>
    </domain>
    <domain>
        <recommendedName>
            <fullName evidence="17">N-(5'-phosphoribosyl)anthranilate isomerase</fullName>
            <shortName evidence="17">PRAI</shortName>
            <ecNumber evidence="17">5.3.1.24</ecNumber>
        </recommendedName>
    </domain>
</protein>
<evidence type="ECO:0000256" key="7">
    <source>
        <dbReference type="ARBA" id="ARBA00009847"/>
    </source>
</evidence>
<keyword evidence="8 16" id="KW-0028">Amino-acid biosynthesis</keyword>
<proteinExistence type="inferred from homology"/>
<dbReference type="Proteomes" id="UP000322530">
    <property type="component" value="Unassembled WGS sequence"/>
</dbReference>
<dbReference type="EMBL" id="BIXY01000018">
    <property type="protein sequence ID" value="GCF08047.1"/>
    <property type="molecule type" value="Genomic_DNA"/>
</dbReference>
<dbReference type="HAMAP" id="MF_00135">
    <property type="entry name" value="PRAI"/>
    <property type="match status" value="1"/>
</dbReference>
<dbReference type="CDD" id="cd00331">
    <property type="entry name" value="IGPS"/>
    <property type="match status" value="1"/>
</dbReference>
<dbReference type="Gene3D" id="3.20.20.70">
    <property type="entry name" value="Aldolase class I"/>
    <property type="match status" value="2"/>
</dbReference>
<evidence type="ECO:0000256" key="15">
    <source>
        <dbReference type="ARBA" id="ARBA00025592"/>
    </source>
</evidence>
<gene>
    <name evidence="16 20" type="primary">trpC</name>
    <name evidence="17" type="synonym">trpF</name>
    <name evidence="20" type="ORF">KDI_16110</name>
</gene>
<comment type="pathway">
    <text evidence="4 16">Amino-acid biosynthesis; L-tryptophan biosynthesis; L-tryptophan from chorismate: step 4/5.</text>
</comment>
<evidence type="ECO:0000259" key="18">
    <source>
        <dbReference type="Pfam" id="PF00218"/>
    </source>
</evidence>
<comment type="function">
    <text evidence="15">Bifunctional enzyme that catalyzes two sequential steps of tryptophan biosynthetic pathway. The first reaction is catalyzed by the isomerase, coded by the TrpF domain; the second reaction is catalyzed by the synthase, coded by the TrpC domain.</text>
</comment>
<organism evidence="20 21">
    <name type="scientific">Dictyobacter arantiisoli</name>
    <dbReference type="NCBI Taxonomy" id="2014874"/>
    <lineage>
        <taxon>Bacteria</taxon>
        <taxon>Bacillati</taxon>
        <taxon>Chloroflexota</taxon>
        <taxon>Ktedonobacteria</taxon>
        <taxon>Ktedonobacterales</taxon>
        <taxon>Dictyobacteraceae</taxon>
        <taxon>Dictyobacter</taxon>
    </lineage>
</organism>
<evidence type="ECO:0000259" key="19">
    <source>
        <dbReference type="Pfam" id="PF00697"/>
    </source>
</evidence>
<dbReference type="GO" id="GO:0004425">
    <property type="term" value="F:indole-3-glycerol-phosphate synthase activity"/>
    <property type="evidence" value="ECO:0007669"/>
    <property type="project" value="UniProtKB-UniRule"/>
</dbReference>
<evidence type="ECO:0000256" key="9">
    <source>
        <dbReference type="ARBA" id="ARBA00022793"/>
    </source>
</evidence>
<dbReference type="GO" id="GO:0000162">
    <property type="term" value="P:L-tryptophan biosynthetic process"/>
    <property type="evidence" value="ECO:0007669"/>
    <property type="project" value="UniProtKB-UniRule"/>
</dbReference>
<evidence type="ECO:0000313" key="21">
    <source>
        <dbReference type="Proteomes" id="UP000322530"/>
    </source>
</evidence>
<evidence type="ECO:0000256" key="4">
    <source>
        <dbReference type="ARBA" id="ARBA00004696"/>
    </source>
</evidence>
<evidence type="ECO:0000256" key="12">
    <source>
        <dbReference type="ARBA" id="ARBA00023235"/>
    </source>
</evidence>
<accession>A0A5A5T9N8</accession>
<comment type="pathway">
    <text evidence="3 17">Amino-acid biosynthesis; L-tryptophan biosynthesis; L-tryptophan from chorismate: step 3/5.</text>
</comment>
<evidence type="ECO:0000256" key="11">
    <source>
        <dbReference type="ARBA" id="ARBA00023141"/>
    </source>
</evidence>
<dbReference type="HAMAP" id="MF_00134_B">
    <property type="entry name" value="IGPS_B"/>
    <property type="match status" value="1"/>
</dbReference>
<evidence type="ECO:0000256" key="3">
    <source>
        <dbReference type="ARBA" id="ARBA00004664"/>
    </source>
</evidence>
<dbReference type="InterPro" id="IPR011060">
    <property type="entry name" value="RibuloseP-bd_barrel"/>
</dbReference>
<dbReference type="FunFam" id="3.20.20.70:FF:000024">
    <property type="entry name" value="Indole-3-glycerol phosphate synthase"/>
    <property type="match status" value="1"/>
</dbReference>
<evidence type="ECO:0000256" key="13">
    <source>
        <dbReference type="ARBA" id="ARBA00023239"/>
    </source>
</evidence>
<dbReference type="NCBIfam" id="NF001377">
    <property type="entry name" value="PRK00278.2-4"/>
    <property type="match status" value="1"/>
</dbReference>
<name>A0A5A5T9N8_9CHLR</name>
<keyword evidence="9 16" id="KW-0210">Decarboxylase</keyword>
<evidence type="ECO:0000256" key="14">
    <source>
        <dbReference type="ARBA" id="ARBA00023268"/>
    </source>
</evidence>
<evidence type="ECO:0000313" key="20">
    <source>
        <dbReference type="EMBL" id="GCF08047.1"/>
    </source>
</evidence>
<evidence type="ECO:0000256" key="5">
    <source>
        <dbReference type="ARBA" id="ARBA00007902"/>
    </source>
</evidence>
<dbReference type="UniPathway" id="UPA00035">
    <property type="reaction ID" value="UER00042"/>
</dbReference>
<feature type="domain" description="Indole-3-glycerol phosphate synthase" evidence="18">
    <location>
        <begin position="3"/>
        <end position="254"/>
    </location>
</feature>
<comment type="similarity">
    <text evidence="5">In the N-terminal section; belongs to the TrpC family.</text>
</comment>
<evidence type="ECO:0000256" key="16">
    <source>
        <dbReference type="HAMAP-Rule" id="MF_00134"/>
    </source>
</evidence>
<evidence type="ECO:0000256" key="6">
    <source>
        <dbReference type="ARBA" id="ARBA00008737"/>
    </source>
</evidence>
<dbReference type="PANTHER" id="PTHR22854:SF2">
    <property type="entry name" value="INDOLE-3-GLYCEROL-PHOSPHATE SYNTHASE"/>
    <property type="match status" value="1"/>
</dbReference>
<dbReference type="AlphaFoldDB" id="A0A5A5T9N8"/>
<comment type="similarity">
    <text evidence="7">In the C-terminal section; belongs to the TrpF family.</text>
</comment>
<comment type="catalytic activity">
    <reaction evidence="2 16">
        <text>1-(2-carboxyphenylamino)-1-deoxy-D-ribulose 5-phosphate + H(+) = (1S,2R)-1-C-(indol-3-yl)glycerol 3-phosphate + CO2 + H2O</text>
        <dbReference type="Rhea" id="RHEA:23476"/>
        <dbReference type="ChEBI" id="CHEBI:15377"/>
        <dbReference type="ChEBI" id="CHEBI:15378"/>
        <dbReference type="ChEBI" id="CHEBI:16526"/>
        <dbReference type="ChEBI" id="CHEBI:58613"/>
        <dbReference type="ChEBI" id="CHEBI:58866"/>
        <dbReference type="EC" id="4.1.1.48"/>
    </reaction>
</comment>
<feature type="domain" description="N-(5'phosphoribosyl) anthranilate isomerase (PRAI)" evidence="19">
    <location>
        <begin position="265"/>
        <end position="469"/>
    </location>
</feature>
<comment type="catalytic activity">
    <reaction evidence="1 17">
        <text>N-(5-phospho-beta-D-ribosyl)anthranilate = 1-(2-carboxyphenylamino)-1-deoxy-D-ribulose 5-phosphate</text>
        <dbReference type="Rhea" id="RHEA:21540"/>
        <dbReference type="ChEBI" id="CHEBI:18277"/>
        <dbReference type="ChEBI" id="CHEBI:58613"/>
        <dbReference type="EC" id="5.3.1.24"/>
    </reaction>
</comment>
<dbReference type="InterPro" id="IPR001240">
    <property type="entry name" value="PRAI_dom"/>
</dbReference>
<evidence type="ECO:0000256" key="17">
    <source>
        <dbReference type="HAMAP-Rule" id="MF_00135"/>
    </source>
</evidence>
<dbReference type="InterPro" id="IPR045186">
    <property type="entry name" value="Indole-3-glycerol_P_synth"/>
</dbReference>
<comment type="similarity">
    <text evidence="6 16">Belongs to the TrpC family.</text>
</comment>
<evidence type="ECO:0000256" key="1">
    <source>
        <dbReference type="ARBA" id="ARBA00001164"/>
    </source>
</evidence>
<keyword evidence="12 17" id="KW-0413">Isomerase</keyword>
<comment type="caution">
    <text evidence="20">The sequence shown here is derived from an EMBL/GenBank/DDBJ whole genome shotgun (WGS) entry which is preliminary data.</text>
</comment>
<keyword evidence="10 16" id="KW-0822">Tryptophan biosynthesis</keyword>
<evidence type="ECO:0000256" key="8">
    <source>
        <dbReference type="ARBA" id="ARBA00022605"/>
    </source>
</evidence>
<keyword evidence="13 16" id="KW-0456">Lyase</keyword>
<dbReference type="InterPro" id="IPR013785">
    <property type="entry name" value="Aldolase_TIM"/>
</dbReference>
<dbReference type="RefSeq" id="WP_172631959.1">
    <property type="nucleotide sequence ID" value="NZ_BIXY01000018.1"/>
</dbReference>
<evidence type="ECO:0000256" key="2">
    <source>
        <dbReference type="ARBA" id="ARBA00001633"/>
    </source>
</evidence>
<dbReference type="PROSITE" id="PS00614">
    <property type="entry name" value="IGPS"/>
    <property type="match status" value="1"/>
</dbReference>
<reference evidence="20 21" key="1">
    <citation type="submission" date="2019-01" db="EMBL/GenBank/DDBJ databases">
        <title>Draft genome sequence of Dictyobacter sp. Uno17.</title>
        <authorList>
            <person name="Wang C.M."/>
            <person name="Zheng Y."/>
            <person name="Sakai Y."/>
            <person name="Abe K."/>
            <person name="Yokota A."/>
            <person name="Yabe S."/>
        </authorList>
    </citation>
    <scope>NUCLEOTIDE SEQUENCE [LARGE SCALE GENOMIC DNA]</scope>
    <source>
        <strain evidence="20 21">Uno17</strain>
    </source>
</reference>
<dbReference type="PANTHER" id="PTHR22854">
    <property type="entry name" value="TRYPTOPHAN BIOSYNTHESIS PROTEIN"/>
    <property type="match status" value="1"/>
</dbReference>
<dbReference type="CDD" id="cd00405">
    <property type="entry name" value="PRAI"/>
    <property type="match status" value="1"/>
</dbReference>
<dbReference type="SUPFAM" id="SSF51366">
    <property type="entry name" value="Ribulose-phoshate binding barrel"/>
    <property type="match status" value="2"/>
</dbReference>
<keyword evidence="21" id="KW-1185">Reference proteome</keyword>
<dbReference type="EC" id="4.1.1.48" evidence="16"/>
<sequence length="480" mass="53487">MFLDKIVNQTRLDLAQRKIEHPIEELQRLAFEQSSPRDVLEAFEPRDQVHLIAEVKRASPSKGLLAPDLDPVATALLYEQHGAAMISVLTEPHFFLGSPEYLTAIKHAVSIPVLRKDFIIDDYQVYEARAWGADAILLICAILDDEQLRHLLHLAHSLRMRALVEVHSRAEAQRAVDAGAMIIGVNSRDLVTFKMNPYLIREIRQMLPANRIIVAESGIHSPADVRRLARYDVQAMLVGESLVVSPDMPGQIRMLLHGANRTTQVKICGLRDAEHIDAAIEAGADMLGFIFHAPSQRYIAPERIPSLLAASNHYAHIDEGQVLPDLVGVFVNKEAAYINDVAEQAGLHYIQLHGTETPEFCQQIKRPVIKALSLTDKADLHQLADYQAVTWRLLIDTPTPEWGGSGRTSDWDLAYRAAQQEKILLAGGLTVGNVADAIQQVHPWGLDVSSGVETDKRKDVQKIHAFLQQVRQSEKDVALK</sequence>
<keyword evidence="11 16" id="KW-0057">Aromatic amino acid biosynthesis</keyword>
<comment type="similarity">
    <text evidence="17">Belongs to the TrpF family.</text>
</comment>
<dbReference type="InterPro" id="IPR013798">
    <property type="entry name" value="Indole-3-glycerol_P_synth_dom"/>
</dbReference>
<evidence type="ECO:0000256" key="10">
    <source>
        <dbReference type="ARBA" id="ARBA00022822"/>
    </source>
</evidence>
<dbReference type="NCBIfam" id="NF006945">
    <property type="entry name" value="PRK09427.1"/>
    <property type="match status" value="1"/>
</dbReference>
<keyword evidence="14" id="KW-0511">Multifunctional enzyme</keyword>
<dbReference type="InterPro" id="IPR001468">
    <property type="entry name" value="Indole-3-GlycerolPSynthase_CS"/>
</dbReference>
<dbReference type="Pfam" id="PF00218">
    <property type="entry name" value="IGPS"/>
    <property type="match status" value="1"/>
</dbReference>